<accession>A0ABN9DPT7</accession>
<evidence type="ECO:0000313" key="2">
    <source>
        <dbReference type="Proteomes" id="UP001162483"/>
    </source>
</evidence>
<dbReference type="Proteomes" id="UP001162483">
    <property type="component" value="Unassembled WGS sequence"/>
</dbReference>
<organism evidence="1 2">
    <name type="scientific">Staurois parvus</name>
    <dbReference type="NCBI Taxonomy" id="386267"/>
    <lineage>
        <taxon>Eukaryota</taxon>
        <taxon>Metazoa</taxon>
        <taxon>Chordata</taxon>
        <taxon>Craniata</taxon>
        <taxon>Vertebrata</taxon>
        <taxon>Euteleostomi</taxon>
        <taxon>Amphibia</taxon>
        <taxon>Batrachia</taxon>
        <taxon>Anura</taxon>
        <taxon>Neobatrachia</taxon>
        <taxon>Ranoidea</taxon>
        <taxon>Ranidae</taxon>
        <taxon>Staurois</taxon>
    </lineage>
</organism>
<sequence>GQFTVLQGGRTLVSVGGIVPVVGVIGRNGALLVSVGGIVPHCWYQSQEWCPVVGVSGRNSTSLLVSMAGMVPHCWC</sequence>
<feature type="non-terminal residue" evidence="1">
    <location>
        <position position="1"/>
    </location>
</feature>
<reference evidence="1" key="1">
    <citation type="submission" date="2023-05" db="EMBL/GenBank/DDBJ databases">
        <authorList>
            <person name="Stuckert A."/>
        </authorList>
    </citation>
    <scope>NUCLEOTIDE SEQUENCE</scope>
</reference>
<gene>
    <name evidence="1" type="ORF">SPARVUS_LOCUS7707254</name>
</gene>
<dbReference type="EMBL" id="CATNWA010014572">
    <property type="protein sequence ID" value="CAI9573501.1"/>
    <property type="molecule type" value="Genomic_DNA"/>
</dbReference>
<name>A0ABN9DPT7_9NEOB</name>
<comment type="caution">
    <text evidence="1">The sequence shown here is derived from an EMBL/GenBank/DDBJ whole genome shotgun (WGS) entry which is preliminary data.</text>
</comment>
<proteinExistence type="predicted"/>
<protein>
    <submittedName>
        <fullName evidence="1">Uncharacterized protein</fullName>
    </submittedName>
</protein>
<keyword evidence="2" id="KW-1185">Reference proteome</keyword>
<evidence type="ECO:0000313" key="1">
    <source>
        <dbReference type="EMBL" id="CAI9573501.1"/>
    </source>
</evidence>